<keyword evidence="4" id="KW-1185">Reference proteome</keyword>
<feature type="compositionally biased region" description="Polar residues" evidence="1">
    <location>
        <begin position="142"/>
        <end position="153"/>
    </location>
</feature>
<evidence type="ECO:0000256" key="1">
    <source>
        <dbReference type="SAM" id="MobiDB-lite"/>
    </source>
</evidence>
<dbReference type="Gramene" id="KQK10971">
    <property type="protein sequence ID" value="KQK10971"/>
    <property type="gene ID" value="BRADI_2g57360v3"/>
</dbReference>
<proteinExistence type="predicted"/>
<accession>I1HU49</accession>
<dbReference type="PANTHER" id="PTHR13408">
    <property type="entry name" value="DNA-DIRECTED RNA POLYMERASE III"/>
    <property type="match status" value="1"/>
</dbReference>
<dbReference type="OMA" id="RILAVWY"/>
<dbReference type="STRING" id="15368.I1HU49"/>
<dbReference type="GO" id="GO:0042797">
    <property type="term" value="P:tRNA transcription by RNA polymerase III"/>
    <property type="evidence" value="ECO:0000318"/>
    <property type="project" value="GO_Central"/>
</dbReference>
<dbReference type="EnsemblPlants" id="KQK10971">
    <property type="protein sequence ID" value="KQK10971"/>
    <property type="gene ID" value="BRADI_2g57360v3"/>
</dbReference>
<evidence type="ECO:0000313" key="3">
    <source>
        <dbReference type="EnsemblPlants" id="KQK10972"/>
    </source>
</evidence>
<dbReference type="ExpressionAtlas" id="I1HU49">
    <property type="expression patterns" value="baseline"/>
</dbReference>
<feature type="compositionally biased region" description="Acidic residues" evidence="1">
    <location>
        <begin position="124"/>
        <end position="141"/>
    </location>
</feature>
<evidence type="ECO:0008006" key="5">
    <source>
        <dbReference type="Google" id="ProtNLM"/>
    </source>
</evidence>
<dbReference type="RefSeq" id="XP_010232674.1">
    <property type="nucleotide sequence ID" value="XM_010234372.3"/>
</dbReference>
<feature type="compositionally biased region" description="Basic and acidic residues" evidence="1">
    <location>
        <begin position="52"/>
        <end position="74"/>
    </location>
</feature>
<dbReference type="OrthoDB" id="5836119at2759"/>
<dbReference type="Gramene" id="KQK10972">
    <property type="protein sequence ID" value="KQK10972"/>
    <property type="gene ID" value="BRADI_2g57360v3"/>
</dbReference>
<dbReference type="GO" id="GO:0005666">
    <property type="term" value="C:RNA polymerase III complex"/>
    <property type="evidence" value="ECO:0000318"/>
    <property type="project" value="GO_Central"/>
</dbReference>
<dbReference type="RefSeq" id="XP_003564813.1">
    <property type="nucleotide sequence ID" value="XM_003564765.4"/>
</dbReference>
<gene>
    <name evidence="3" type="primary">LOC100833252</name>
    <name evidence="2" type="ORF">BRADI_2g57360v3</name>
</gene>
<dbReference type="Pfam" id="PF05132">
    <property type="entry name" value="RNA_pol_Rpc4"/>
    <property type="match status" value="1"/>
</dbReference>
<sequence length="287" mass="31966">MDAGGTSKSGRPGRRPKMPPKLKFKPKVPVRKVKKSTAEKPQLEETLPIDEELMKRLRTGRGDAKTLSAIKEENSAAQSSHPMPSPETGFSLPLTQSGGQKQVQPKKALQIPRSFPVAANPEMFYDDEDEEDDDEDEDNVELQENQPSSSECESSIHPAKELNLLEQDNKTRMFLFKLPKYLPLPRISSTVVQRNGKAIIKETKEGHNLNDLPGGYMGKMLVYKSGKIKMKLGDTMFDVNSGTECGMSQHAVAINTREKHCCPLGEIENRHVVVTPDVDSLLNDNRD</sequence>
<reference evidence="2 3" key="1">
    <citation type="journal article" date="2010" name="Nature">
        <title>Genome sequencing and analysis of the model grass Brachypodium distachyon.</title>
        <authorList>
            <consortium name="International Brachypodium Initiative"/>
        </authorList>
    </citation>
    <scope>NUCLEOTIDE SEQUENCE [LARGE SCALE GENOMIC DNA]</scope>
    <source>
        <strain evidence="2">Bd21</strain>
        <strain evidence="3">cv. Bd21</strain>
    </source>
</reference>
<dbReference type="InterPro" id="IPR007811">
    <property type="entry name" value="RPC4"/>
</dbReference>
<dbReference type="RefSeq" id="XP_010232673.1">
    <property type="nucleotide sequence ID" value="XM_010234371.3"/>
</dbReference>
<organism evidence="3">
    <name type="scientific">Brachypodium distachyon</name>
    <name type="common">Purple false brome</name>
    <name type="synonym">Trachynia distachya</name>
    <dbReference type="NCBI Taxonomy" id="15368"/>
    <lineage>
        <taxon>Eukaryota</taxon>
        <taxon>Viridiplantae</taxon>
        <taxon>Streptophyta</taxon>
        <taxon>Embryophyta</taxon>
        <taxon>Tracheophyta</taxon>
        <taxon>Spermatophyta</taxon>
        <taxon>Magnoliopsida</taxon>
        <taxon>Liliopsida</taxon>
        <taxon>Poales</taxon>
        <taxon>Poaceae</taxon>
        <taxon>BOP clade</taxon>
        <taxon>Pooideae</taxon>
        <taxon>Stipodae</taxon>
        <taxon>Brachypodieae</taxon>
        <taxon>Brachypodium</taxon>
    </lineage>
</organism>
<reference evidence="3" key="3">
    <citation type="submission" date="2018-08" db="UniProtKB">
        <authorList>
            <consortium name="EnsemblPlants"/>
        </authorList>
    </citation>
    <scope>IDENTIFICATION</scope>
    <source>
        <strain evidence="3">cv. Bd21</strain>
    </source>
</reference>
<dbReference type="EMBL" id="CM000881">
    <property type="protein sequence ID" value="KQK10971.1"/>
    <property type="molecule type" value="Genomic_DNA"/>
</dbReference>
<feature type="compositionally biased region" description="Basic residues" evidence="1">
    <location>
        <begin position="11"/>
        <end position="35"/>
    </location>
</feature>
<dbReference type="GO" id="GO:0003677">
    <property type="term" value="F:DNA binding"/>
    <property type="evidence" value="ECO:0007669"/>
    <property type="project" value="InterPro"/>
</dbReference>
<dbReference type="Proteomes" id="UP000008810">
    <property type="component" value="Chromosome 2"/>
</dbReference>
<dbReference type="eggNOG" id="KOG3122">
    <property type="taxonomic scope" value="Eukaryota"/>
</dbReference>
<protein>
    <recommendedName>
        <fullName evidence="5">DNA-directed RNA polymerase III subunit RPC4</fullName>
    </recommendedName>
</protein>
<dbReference type="PANTHER" id="PTHR13408:SF4">
    <property type="entry name" value="RNA POLYMERASE III RPC4"/>
    <property type="match status" value="1"/>
</dbReference>
<dbReference type="HOGENOM" id="CLU_052742_0_0_1"/>
<dbReference type="EMBL" id="CM000881">
    <property type="protein sequence ID" value="KQK10970.1"/>
    <property type="molecule type" value="Genomic_DNA"/>
</dbReference>
<evidence type="ECO:0000313" key="2">
    <source>
        <dbReference type="EMBL" id="KQK10970.1"/>
    </source>
</evidence>
<dbReference type="EnsemblPlants" id="KQK10972">
    <property type="protein sequence ID" value="KQK10972"/>
    <property type="gene ID" value="BRADI_2g57360v3"/>
</dbReference>
<dbReference type="GeneID" id="100833252"/>
<feature type="compositionally biased region" description="Polar residues" evidence="1">
    <location>
        <begin position="93"/>
        <end position="103"/>
    </location>
</feature>
<dbReference type="KEGG" id="bdi:100833252"/>
<reference evidence="2" key="2">
    <citation type="submission" date="2017-06" db="EMBL/GenBank/DDBJ databases">
        <title>WGS assembly of Brachypodium distachyon.</title>
        <authorList>
            <consortium name="The International Brachypodium Initiative"/>
            <person name="Lucas S."/>
            <person name="Harmon-Smith M."/>
            <person name="Lail K."/>
            <person name="Tice H."/>
            <person name="Grimwood J."/>
            <person name="Bruce D."/>
            <person name="Barry K."/>
            <person name="Shu S."/>
            <person name="Lindquist E."/>
            <person name="Wang M."/>
            <person name="Pitluck S."/>
            <person name="Vogel J.P."/>
            <person name="Garvin D.F."/>
            <person name="Mockler T.C."/>
            <person name="Schmutz J."/>
            <person name="Rokhsar D."/>
            <person name="Bevan M.W."/>
        </authorList>
    </citation>
    <scope>NUCLEOTIDE SEQUENCE</scope>
    <source>
        <strain evidence="2">Bd21</strain>
    </source>
</reference>
<name>I1HU49_BRADI</name>
<evidence type="ECO:0000313" key="4">
    <source>
        <dbReference type="Proteomes" id="UP000008810"/>
    </source>
</evidence>
<feature type="region of interest" description="Disordered" evidence="1">
    <location>
        <begin position="1"/>
        <end position="159"/>
    </location>
</feature>
<dbReference type="Gramene" id="KQK10970">
    <property type="protein sequence ID" value="KQK10970"/>
    <property type="gene ID" value="BRADI_2g57360v3"/>
</dbReference>
<dbReference type="EnsemblPlants" id="KQK10970">
    <property type="protein sequence ID" value="KQK10970"/>
    <property type="gene ID" value="BRADI_2g57360v3"/>
</dbReference>
<dbReference type="AlphaFoldDB" id="I1HU49"/>
<dbReference type="EMBL" id="CM000881">
    <property type="protein sequence ID" value="KQK10972.1"/>
    <property type="molecule type" value="Genomic_DNA"/>
</dbReference>